<gene>
    <name evidence="4" type="ORF">XYLVIOL_LOCUS2250</name>
</gene>
<reference evidence="4 5" key="1">
    <citation type="submission" date="2024-08" db="EMBL/GenBank/DDBJ databases">
        <authorList>
            <person name="Will J Nash"/>
            <person name="Angela Man"/>
            <person name="Seanna McTaggart"/>
            <person name="Kendall Baker"/>
            <person name="Tom Barker"/>
            <person name="Leah Catchpole"/>
            <person name="Alex Durrant"/>
            <person name="Karim Gharbi"/>
            <person name="Naomi Irish"/>
            <person name="Gemy Kaithakottil"/>
            <person name="Debby Ku"/>
            <person name="Aaliyah Providence"/>
            <person name="Felix Shaw"/>
            <person name="David Swarbreck"/>
            <person name="Chris Watkins"/>
            <person name="Ann M. McCartney"/>
            <person name="Giulio Formenti"/>
            <person name="Alice Mouton"/>
            <person name="Noel Vella"/>
            <person name="Bjorn M von Reumont"/>
            <person name="Adriana Vella"/>
            <person name="Wilfried Haerty"/>
        </authorList>
    </citation>
    <scope>NUCLEOTIDE SEQUENCE [LARGE SCALE GENOMIC DNA]</scope>
</reference>
<comment type="caution">
    <text evidence="4">The sequence shown here is derived from an EMBL/GenBank/DDBJ whole genome shotgun (WGS) entry which is preliminary data.</text>
</comment>
<evidence type="ECO:0000256" key="1">
    <source>
        <dbReference type="ARBA" id="ARBA00022729"/>
    </source>
</evidence>
<name>A0ABP1NAM2_XYLVO</name>
<protein>
    <recommendedName>
        <fullName evidence="3">Vitellogenin domain-containing protein</fullName>
    </recommendedName>
</protein>
<dbReference type="InterPro" id="IPR015819">
    <property type="entry name" value="Lipid_transp_b-sht_shell"/>
</dbReference>
<evidence type="ECO:0000259" key="3">
    <source>
        <dbReference type="Pfam" id="PF01347"/>
    </source>
</evidence>
<dbReference type="Gene3D" id="2.30.230.10">
    <property type="entry name" value="Lipovitellin, beta-sheet shell regions, chain A"/>
    <property type="match status" value="1"/>
</dbReference>
<accession>A0ABP1NAM2</accession>
<sequence>MLVIILPFLLAAHVAVDDDHARQTVPDWQRYGPECTYDVLVNMSLANIVHEWDNFCSMIASELKCRPRGSDTLLCRFVNGRIVRPDPEDDRCSNARGFVPIRDRFVDEEPFEIRFNSKGIENLVVPRSIPRWRLDMIRVIVGQLNVGFELESGQDRFVTMENSNIGYCEVEVKVSRAGYGRGNGMARDGDYEIVFELERPGIVPLNRAALRIEKVRQPKSCPNRKVYFFGNHEDFSLGNRNTFMDMSTSISQMYISNRGLLSYTESTGVMRTLNKPRTMRMHQRISVSLKSIDPARSSLPEIVSPASTSLYSYTNLETIRERK</sequence>
<dbReference type="Proteomes" id="UP001642520">
    <property type="component" value="Unassembled WGS sequence"/>
</dbReference>
<evidence type="ECO:0000313" key="5">
    <source>
        <dbReference type="Proteomes" id="UP001642520"/>
    </source>
</evidence>
<dbReference type="InterPro" id="IPR015816">
    <property type="entry name" value="Vitellinogen_b-sht_N"/>
</dbReference>
<feature type="chain" id="PRO_5045037560" description="Vitellogenin domain-containing protein" evidence="2">
    <location>
        <begin position="17"/>
        <end position="323"/>
    </location>
</feature>
<feature type="signal peptide" evidence="2">
    <location>
        <begin position="1"/>
        <end position="16"/>
    </location>
</feature>
<keyword evidence="5" id="KW-1185">Reference proteome</keyword>
<organism evidence="4 5">
    <name type="scientific">Xylocopa violacea</name>
    <name type="common">Violet carpenter bee</name>
    <name type="synonym">Apis violacea</name>
    <dbReference type="NCBI Taxonomy" id="135666"/>
    <lineage>
        <taxon>Eukaryota</taxon>
        <taxon>Metazoa</taxon>
        <taxon>Ecdysozoa</taxon>
        <taxon>Arthropoda</taxon>
        <taxon>Hexapoda</taxon>
        <taxon>Insecta</taxon>
        <taxon>Pterygota</taxon>
        <taxon>Neoptera</taxon>
        <taxon>Endopterygota</taxon>
        <taxon>Hymenoptera</taxon>
        <taxon>Apocrita</taxon>
        <taxon>Aculeata</taxon>
        <taxon>Apoidea</taxon>
        <taxon>Anthophila</taxon>
        <taxon>Apidae</taxon>
        <taxon>Xylocopa</taxon>
        <taxon>Xylocopa</taxon>
    </lineage>
</organism>
<proteinExistence type="predicted"/>
<feature type="domain" description="Vitellogenin" evidence="3">
    <location>
        <begin position="108"/>
        <end position="315"/>
    </location>
</feature>
<dbReference type="Pfam" id="PF01347">
    <property type="entry name" value="Vitellogenin_N"/>
    <property type="match status" value="1"/>
</dbReference>
<evidence type="ECO:0000313" key="4">
    <source>
        <dbReference type="EMBL" id="CAL7936600.1"/>
    </source>
</evidence>
<dbReference type="InterPro" id="IPR001747">
    <property type="entry name" value="Vitellogenin_N"/>
</dbReference>
<keyword evidence="1 2" id="KW-0732">Signal</keyword>
<dbReference type="EMBL" id="CAXAJV020001287">
    <property type="protein sequence ID" value="CAL7936600.1"/>
    <property type="molecule type" value="Genomic_DNA"/>
</dbReference>
<dbReference type="SUPFAM" id="SSF56968">
    <property type="entry name" value="Lipovitellin-phosvitin complex, beta-sheet shell regions"/>
    <property type="match status" value="1"/>
</dbReference>
<evidence type="ECO:0000256" key="2">
    <source>
        <dbReference type="SAM" id="SignalP"/>
    </source>
</evidence>